<evidence type="ECO:0000256" key="2">
    <source>
        <dbReference type="SAM" id="Phobius"/>
    </source>
</evidence>
<accession>A0AA45L6Z9</accession>
<name>A0AA45L6Z9_9PSEU</name>
<feature type="transmembrane region" description="Helical" evidence="2">
    <location>
        <begin position="217"/>
        <end position="235"/>
    </location>
</feature>
<feature type="compositionally biased region" description="Gly residues" evidence="1">
    <location>
        <begin position="142"/>
        <end position="171"/>
    </location>
</feature>
<gene>
    <name evidence="3" type="ORF">KCV87_35230</name>
</gene>
<organism evidence="3 4">
    <name type="scientific">Actinosynnema pretiosum subsp. pretiosum</name>
    <dbReference type="NCBI Taxonomy" id="103721"/>
    <lineage>
        <taxon>Bacteria</taxon>
        <taxon>Bacillati</taxon>
        <taxon>Actinomycetota</taxon>
        <taxon>Actinomycetes</taxon>
        <taxon>Pseudonocardiales</taxon>
        <taxon>Pseudonocardiaceae</taxon>
        <taxon>Actinosynnema</taxon>
    </lineage>
</organism>
<evidence type="ECO:0000313" key="4">
    <source>
        <dbReference type="Proteomes" id="UP000677152"/>
    </source>
</evidence>
<feature type="transmembrane region" description="Helical" evidence="2">
    <location>
        <begin position="45"/>
        <end position="63"/>
    </location>
</feature>
<feature type="transmembrane region" description="Helical" evidence="2">
    <location>
        <begin position="247"/>
        <end position="267"/>
    </location>
</feature>
<dbReference type="Proteomes" id="UP000677152">
    <property type="component" value="Chromosome"/>
</dbReference>
<dbReference type="EMBL" id="CP073249">
    <property type="protein sequence ID" value="QUF04491.1"/>
    <property type="molecule type" value="Genomic_DNA"/>
</dbReference>
<feature type="region of interest" description="Disordered" evidence="1">
    <location>
        <begin position="141"/>
        <end position="197"/>
    </location>
</feature>
<feature type="transmembrane region" description="Helical" evidence="2">
    <location>
        <begin position="93"/>
        <end position="113"/>
    </location>
</feature>
<evidence type="ECO:0000313" key="3">
    <source>
        <dbReference type="EMBL" id="QUF04491.1"/>
    </source>
</evidence>
<reference evidence="3" key="1">
    <citation type="submission" date="2021-04" db="EMBL/GenBank/DDBJ databases">
        <title>Genomic sequence of Actinosynnema pretiosum subsp. pretiosum ATCC 31280 (C-14919).</title>
        <authorList>
            <person name="Bai L."/>
            <person name="Wang X."/>
            <person name="Xiao Y."/>
        </authorList>
    </citation>
    <scope>NUCLEOTIDE SEQUENCE</scope>
    <source>
        <strain evidence="3">ATCC 31280</strain>
    </source>
</reference>
<dbReference type="Pfam" id="PF19752">
    <property type="entry name" value="DUF6239"/>
    <property type="match status" value="1"/>
</dbReference>
<keyword evidence="2" id="KW-1133">Transmembrane helix</keyword>
<protein>
    <submittedName>
        <fullName evidence="3">Uncharacterized protein</fullName>
    </submittedName>
</protein>
<feature type="transmembrane region" description="Helical" evidence="2">
    <location>
        <begin position="12"/>
        <end position="33"/>
    </location>
</feature>
<feature type="transmembrane region" description="Helical" evidence="2">
    <location>
        <begin position="69"/>
        <end position="86"/>
    </location>
</feature>
<keyword evidence="2" id="KW-0472">Membrane</keyword>
<proteinExistence type="predicted"/>
<dbReference type="InterPro" id="IPR046206">
    <property type="entry name" value="DUF6239"/>
</dbReference>
<dbReference type="AlphaFoldDB" id="A0AA45L6Z9"/>
<evidence type="ECO:0000256" key="1">
    <source>
        <dbReference type="SAM" id="MobiDB-lite"/>
    </source>
</evidence>
<keyword evidence="2" id="KW-0812">Transmembrane</keyword>
<sequence length="503" mass="48944">MHDHGSVGLPLGFTLLRLLLLGSVTLVAAWSLLRAAVPAEPGRRARRAVAGAATLGGIAALLAADARWMPDQAAVAVIALLVLPPVLRGPRPVLGWCATAGVTAVALAVGVAATRAPAGGTAAGGGTGAARAPAATGAVADVGGGSGQDGGDVAGGSGLAGGPGAAGGPELAGGPDPADGSGLAGGPDLAGGSDLTSGSDLATASPLDALLSSPPSTLPYLALIAAFAGASWLALCPPTRAARVVGGVFGAVLLAALGHVTASGWLVSPPAGDPLLARAGLGGAPVDVLVVPHMPGWNLVQTSDAAVAVGNAPTALTPTTPVAGQGGRWALVWLPEGRGELWLAGAGARTTVVVDTGTTAWTGRDVRGPDGPDYASAVLAARLAGGRGDLPLPELSDEDARALRAEVAAIGGALAVRADASPRAAEAEAVARAEADRLGVPVDPAAPRTLVLGGEPTGDHLAPWLAPPDLSTPRARRYATVLAEAFPDARPTTSGLRAWLATT</sequence>